<dbReference type="Gene3D" id="1.20.144.10">
    <property type="entry name" value="Phosphatidic acid phosphatase type 2/haloperoxidase"/>
    <property type="match status" value="1"/>
</dbReference>
<proteinExistence type="predicted"/>
<evidence type="ECO:0000256" key="4">
    <source>
        <dbReference type="ARBA" id="ARBA00022801"/>
    </source>
</evidence>
<dbReference type="KEGG" id="aon:DEH84_03575"/>
<evidence type="ECO:0000256" key="6">
    <source>
        <dbReference type="ARBA" id="ARBA00023136"/>
    </source>
</evidence>
<dbReference type="EMBL" id="CP029210">
    <property type="protein sequence ID" value="AWI55080.1"/>
    <property type="molecule type" value="Genomic_DNA"/>
</dbReference>
<evidence type="ECO:0000256" key="1">
    <source>
        <dbReference type="ARBA" id="ARBA00004651"/>
    </source>
</evidence>
<dbReference type="SMART" id="SM00014">
    <property type="entry name" value="acidPPc"/>
    <property type="match status" value="1"/>
</dbReference>
<protein>
    <submittedName>
        <fullName evidence="9">Phosphatase PAP2 family protein</fullName>
    </submittedName>
</protein>
<dbReference type="GO" id="GO:0016787">
    <property type="term" value="F:hydrolase activity"/>
    <property type="evidence" value="ECO:0007669"/>
    <property type="project" value="UniProtKB-KW"/>
</dbReference>
<dbReference type="InterPro" id="IPR036938">
    <property type="entry name" value="PAP2/HPO_sf"/>
</dbReference>
<dbReference type="Proteomes" id="UP000244892">
    <property type="component" value="Chromosome"/>
</dbReference>
<evidence type="ECO:0000313" key="9">
    <source>
        <dbReference type="EMBL" id="AWI55080.1"/>
    </source>
</evidence>
<name>A0A2U8FVN4_9BURK</name>
<evidence type="ECO:0000256" key="2">
    <source>
        <dbReference type="ARBA" id="ARBA00022475"/>
    </source>
</evidence>
<evidence type="ECO:0000313" key="10">
    <source>
        <dbReference type="Proteomes" id="UP000244892"/>
    </source>
</evidence>
<comment type="subcellular location">
    <subcellularLocation>
        <location evidence="1">Cell membrane</location>
        <topology evidence="1">Multi-pass membrane protein</topology>
    </subcellularLocation>
</comment>
<feature type="transmembrane region" description="Helical" evidence="7">
    <location>
        <begin position="12"/>
        <end position="33"/>
    </location>
</feature>
<dbReference type="InterPro" id="IPR000326">
    <property type="entry name" value="PAP2/HPO"/>
</dbReference>
<organism evidence="9 10">
    <name type="scientific">Aquabacterium olei</name>
    <dbReference type="NCBI Taxonomy" id="1296669"/>
    <lineage>
        <taxon>Bacteria</taxon>
        <taxon>Pseudomonadati</taxon>
        <taxon>Pseudomonadota</taxon>
        <taxon>Betaproteobacteria</taxon>
        <taxon>Burkholderiales</taxon>
        <taxon>Aquabacterium</taxon>
    </lineage>
</organism>
<keyword evidence="5 7" id="KW-1133">Transmembrane helix</keyword>
<keyword evidence="6 7" id="KW-0472">Membrane</keyword>
<dbReference type="Pfam" id="PF01569">
    <property type="entry name" value="PAP2"/>
    <property type="match status" value="1"/>
</dbReference>
<feature type="transmembrane region" description="Helical" evidence="7">
    <location>
        <begin position="125"/>
        <end position="142"/>
    </location>
</feature>
<gene>
    <name evidence="9" type="ORF">DEH84_03575</name>
</gene>
<evidence type="ECO:0000256" key="7">
    <source>
        <dbReference type="SAM" id="Phobius"/>
    </source>
</evidence>
<dbReference type="PANTHER" id="PTHR14969:SF62">
    <property type="entry name" value="DECAPRENYLPHOSPHORYL-5-PHOSPHORIBOSE PHOSPHATASE RV3807C-RELATED"/>
    <property type="match status" value="1"/>
</dbReference>
<reference evidence="9 10" key="1">
    <citation type="submission" date="2018-05" db="EMBL/GenBank/DDBJ databases">
        <title>complete genome sequence of Aquabacterium olei NBRC 110486.</title>
        <authorList>
            <person name="Tang B."/>
            <person name="Chang J."/>
            <person name="Zhang L."/>
            <person name="Yang H."/>
        </authorList>
    </citation>
    <scope>NUCLEOTIDE SEQUENCE [LARGE SCALE GENOMIC DNA]</scope>
    <source>
        <strain evidence="9 10">NBRC 110486</strain>
    </source>
</reference>
<evidence type="ECO:0000259" key="8">
    <source>
        <dbReference type="SMART" id="SM00014"/>
    </source>
</evidence>
<keyword evidence="2" id="KW-1003">Cell membrane</keyword>
<feature type="domain" description="Phosphatidic acid phosphatase type 2/haloperoxidase" evidence="8">
    <location>
        <begin position="31"/>
        <end position="140"/>
    </location>
</feature>
<dbReference type="CDD" id="cd01610">
    <property type="entry name" value="PAP2_like"/>
    <property type="match status" value="1"/>
</dbReference>
<sequence>MRAVSGLSDGLVWYLAFPALLLWGGPSGLHCALRLAGMSGVNLLIYKALKQGTGRPRPFKTCPGIRVCARPLDEYSFPSGHTLHAVAFGVILSTYYPVLAWPLGVFAALVALSRVVLGLHYPSDVLIGALIGAVSAWATLNLF</sequence>
<evidence type="ECO:0000256" key="3">
    <source>
        <dbReference type="ARBA" id="ARBA00022692"/>
    </source>
</evidence>
<dbReference type="AlphaFoldDB" id="A0A2U8FVN4"/>
<accession>A0A2U8FVN4</accession>
<dbReference type="GO" id="GO:0005886">
    <property type="term" value="C:plasma membrane"/>
    <property type="evidence" value="ECO:0007669"/>
    <property type="project" value="UniProtKB-SubCell"/>
</dbReference>
<keyword evidence="4" id="KW-0378">Hydrolase</keyword>
<keyword evidence="10" id="KW-1185">Reference proteome</keyword>
<evidence type="ECO:0000256" key="5">
    <source>
        <dbReference type="ARBA" id="ARBA00022989"/>
    </source>
</evidence>
<dbReference type="PANTHER" id="PTHR14969">
    <property type="entry name" value="SPHINGOSINE-1-PHOSPHATE PHOSPHOHYDROLASE"/>
    <property type="match status" value="1"/>
</dbReference>
<keyword evidence="3 7" id="KW-0812">Transmembrane</keyword>
<dbReference type="SUPFAM" id="SSF48317">
    <property type="entry name" value="Acid phosphatase/Vanadium-dependent haloperoxidase"/>
    <property type="match status" value="1"/>
</dbReference>
<dbReference type="OrthoDB" id="9801622at2"/>
<feature type="transmembrane region" description="Helical" evidence="7">
    <location>
        <begin position="98"/>
        <end position="119"/>
    </location>
</feature>